<dbReference type="GO" id="GO:0008664">
    <property type="term" value="F:RNA 2',3'-cyclic 3'-phosphodiesterase activity"/>
    <property type="evidence" value="ECO:0007669"/>
    <property type="project" value="UniProtKB-EC"/>
</dbReference>
<protein>
    <recommendedName>
        <fullName evidence="2">RNA 2',3'-cyclic phosphodiesterase</fullName>
        <shortName evidence="2">RNA 2',3'-CPDase</shortName>
        <ecNumber evidence="2">3.1.4.58</ecNumber>
    </recommendedName>
</protein>
<organism evidence="4 5">
    <name type="scientific">Thermogemmata fonticola</name>
    <dbReference type="NCBI Taxonomy" id="2755323"/>
    <lineage>
        <taxon>Bacteria</taxon>
        <taxon>Pseudomonadati</taxon>
        <taxon>Planctomycetota</taxon>
        <taxon>Planctomycetia</taxon>
        <taxon>Gemmatales</taxon>
        <taxon>Gemmataceae</taxon>
        <taxon>Thermogemmata</taxon>
    </lineage>
</organism>
<reference evidence="4 5" key="1">
    <citation type="submission" date="2020-07" db="EMBL/GenBank/DDBJ databases">
        <title>Thermogemmata thermophila gen. nov., sp. nov., a novel moderate thermophilic planctomycete from a Kamchatka hot spring.</title>
        <authorList>
            <person name="Elcheninov A.G."/>
            <person name="Podosokorskaya O.A."/>
            <person name="Kovaleva O.L."/>
            <person name="Novikov A."/>
            <person name="Bonch-Osmolovskaya E.A."/>
            <person name="Toshchakov S.V."/>
            <person name="Kublanov I.V."/>
        </authorList>
    </citation>
    <scope>NUCLEOTIDE SEQUENCE [LARGE SCALE GENOMIC DNA]</scope>
    <source>
        <strain evidence="4 5">2918</strain>
    </source>
</reference>
<dbReference type="SUPFAM" id="SSF55144">
    <property type="entry name" value="LigT-like"/>
    <property type="match status" value="1"/>
</dbReference>
<evidence type="ECO:0000256" key="3">
    <source>
        <dbReference type="SAM" id="MobiDB-lite"/>
    </source>
</evidence>
<feature type="short sequence motif" description="HXTX 1" evidence="2">
    <location>
        <begin position="43"/>
        <end position="46"/>
    </location>
</feature>
<feature type="active site" description="Proton acceptor" evidence="2">
    <location>
        <position position="131"/>
    </location>
</feature>
<evidence type="ECO:0000256" key="2">
    <source>
        <dbReference type="HAMAP-Rule" id="MF_01940"/>
    </source>
</evidence>
<feature type="region of interest" description="Disordered" evidence="3">
    <location>
        <begin position="198"/>
        <end position="219"/>
    </location>
</feature>
<sequence length="219" mass="24369">MARTRTFIAVEVSAGVRHNAQVLQQTLAQVTPTIKWTHPDTLHLTLLFLGDVEDRNLPEVCEHVQAVTHTFAPFSLHVAGLGAFPDWHHPKILWAGVRQGSEQLRTLHEGIAQRLIPAGLYRPEGRPFTPHLTLGRIPSHATHLSLRRALDKRTDWEAGQTWVDQVIVFASTLERHGPIHTPLFRCPLGAKPTSDAVSPLITPKPLGITNPDQSHQETD</sequence>
<evidence type="ECO:0000313" key="4">
    <source>
        <dbReference type="EMBL" id="MBA2225459.1"/>
    </source>
</evidence>
<comment type="catalytic activity">
    <reaction evidence="2">
        <text>a 3'-end 2',3'-cyclophospho-ribonucleotide-RNA + H2O = a 3'-end 2'-phospho-ribonucleotide-RNA + H(+)</text>
        <dbReference type="Rhea" id="RHEA:11828"/>
        <dbReference type="Rhea" id="RHEA-COMP:10464"/>
        <dbReference type="Rhea" id="RHEA-COMP:17353"/>
        <dbReference type="ChEBI" id="CHEBI:15377"/>
        <dbReference type="ChEBI" id="CHEBI:15378"/>
        <dbReference type="ChEBI" id="CHEBI:83064"/>
        <dbReference type="ChEBI" id="CHEBI:173113"/>
        <dbReference type="EC" id="3.1.4.58"/>
    </reaction>
</comment>
<dbReference type="HAMAP" id="MF_01940">
    <property type="entry name" value="RNA_CPDase"/>
    <property type="match status" value="1"/>
</dbReference>
<dbReference type="InterPro" id="IPR009097">
    <property type="entry name" value="Cyclic_Pdiesterase"/>
</dbReference>
<dbReference type="Proteomes" id="UP000542342">
    <property type="component" value="Unassembled WGS sequence"/>
</dbReference>
<feature type="short sequence motif" description="HXTX 2" evidence="2">
    <location>
        <begin position="131"/>
        <end position="134"/>
    </location>
</feature>
<evidence type="ECO:0000313" key="5">
    <source>
        <dbReference type="Proteomes" id="UP000542342"/>
    </source>
</evidence>
<dbReference type="EC" id="3.1.4.58" evidence="2"/>
<accession>A0A7V9AB11</accession>
<dbReference type="PANTHER" id="PTHR35561:SF1">
    <property type="entry name" value="RNA 2',3'-CYCLIC PHOSPHODIESTERASE"/>
    <property type="match status" value="1"/>
</dbReference>
<keyword evidence="1 2" id="KW-0378">Hydrolase</keyword>
<dbReference type="GO" id="GO:0004113">
    <property type="term" value="F:2',3'-cyclic-nucleotide 3'-phosphodiesterase activity"/>
    <property type="evidence" value="ECO:0007669"/>
    <property type="project" value="InterPro"/>
</dbReference>
<comment type="similarity">
    <text evidence="2">Belongs to the 2H phosphoesterase superfamily. ThpR family.</text>
</comment>
<dbReference type="AlphaFoldDB" id="A0A7V9AB11"/>
<dbReference type="PANTHER" id="PTHR35561">
    <property type="entry name" value="RNA 2',3'-CYCLIC PHOSPHODIESTERASE"/>
    <property type="match status" value="1"/>
</dbReference>
<dbReference type="NCBIfam" id="TIGR02258">
    <property type="entry name" value="2_5_ligase"/>
    <property type="match status" value="1"/>
</dbReference>
<feature type="active site" description="Proton donor" evidence="2">
    <location>
        <position position="43"/>
    </location>
</feature>
<evidence type="ECO:0000256" key="1">
    <source>
        <dbReference type="ARBA" id="ARBA00022801"/>
    </source>
</evidence>
<name>A0A7V9AB11_9BACT</name>
<dbReference type="RefSeq" id="WP_194536882.1">
    <property type="nucleotide sequence ID" value="NZ_JACEFB010000002.1"/>
</dbReference>
<comment type="function">
    <text evidence="2">Hydrolyzes RNA 2',3'-cyclic phosphodiester to an RNA 2'-phosphomonoester.</text>
</comment>
<dbReference type="EMBL" id="JACEFB010000002">
    <property type="protein sequence ID" value="MBA2225459.1"/>
    <property type="molecule type" value="Genomic_DNA"/>
</dbReference>
<keyword evidence="5" id="KW-1185">Reference proteome</keyword>
<dbReference type="Pfam" id="PF13563">
    <property type="entry name" value="2_5_RNA_ligase2"/>
    <property type="match status" value="1"/>
</dbReference>
<dbReference type="InterPro" id="IPR004175">
    <property type="entry name" value="RNA_CPDase"/>
</dbReference>
<gene>
    <name evidence="4" type="primary">thpR</name>
    <name evidence="4" type="ORF">H0921_04700</name>
</gene>
<dbReference type="Gene3D" id="3.90.1140.10">
    <property type="entry name" value="Cyclic phosphodiesterase"/>
    <property type="match status" value="1"/>
</dbReference>
<comment type="caution">
    <text evidence="4">The sequence shown here is derived from an EMBL/GenBank/DDBJ whole genome shotgun (WGS) entry which is preliminary data.</text>
</comment>
<proteinExistence type="inferred from homology"/>